<dbReference type="InterPro" id="IPR050456">
    <property type="entry name" value="DeoC/FbaB_aldolase"/>
</dbReference>
<dbReference type="InterPro" id="IPR041720">
    <property type="entry name" value="FbaB-like"/>
</dbReference>
<dbReference type="PANTHER" id="PTHR47916">
    <property type="entry name" value="FRUCTOSE-BISPHOSPHATE ALDOLASE CLASS 1"/>
    <property type="match status" value="1"/>
</dbReference>
<dbReference type="STRING" id="1121448.DGI_1026"/>
<reference evidence="1 2" key="1">
    <citation type="journal article" date="2013" name="J. Bacteriol.">
        <title>Roles of HynAB and Ech, the only two hydrogenases found in the model sulfate reducer Desulfovibrio gigas.</title>
        <authorList>
            <person name="Morais-Silva F.O."/>
            <person name="Santos C.I."/>
            <person name="Rodrigues R."/>
            <person name="Pereira I.A."/>
            <person name="Rodrigues-Pousada C."/>
        </authorList>
    </citation>
    <scope>NUCLEOTIDE SEQUENCE [LARGE SCALE GENOMIC DNA]</scope>
    <source>
        <strain evidence="2">ATCC 19364 / DSM 1382 / NCIMB 9332 / VKM B-1759</strain>
    </source>
</reference>
<dbReference type="GO" id="GO:0004332">
    <property type="term" value="F:fructose-bisphosphate aldolase activity"/>
    <property type="evidence" value="ECO:0007669"/>
    <property type="project" value="InterPro"/>
</dbReference>
<dbReference type="OrthoDB" id="5915071at2"/>
<dbReference type="AlphaFoldDB" id="T2GAF0"/>
<sequence>MIGVMRRLKRFFNSPSRRAFVLTLDHGASDGMLPGLMHMTRLLEEIGTRPVQGVVLNRGMARAYATKVASDVQVVVQLSAGTKHGLPTYMKSLVCSPGEALRVGADAVCIHLNIGNDLEDRMLADFGSACEDAHQLGLPVMAVIYPRGGQIVNERDPSLIGHAIRMGGELGADLVCTPLPLDPRSFADAVEACPAPVLVAGGPARQDFEQFLVELNVALECGVMGACVGRNIFQHPDPIRALEMVAAVVHGPDAIGC</sequence>
<proteinExistence type="predicted"/>
<dbReference type="EMBL" id="CP006585">
    <property type="protein sequence ID" value="AGW12902.1"/>
    <property type="molecule type" value="Genomic_DNA"/>
</dbReference>
<dbReference type="HOGENOM" id="CLU_057069_2_0_7"/>
<dbReference type="PATRIC" id="fig|1121448.10.peg.1028"/>
<evidence type="ECO:0000313" key="2">
    <source>
        <dbReference type="Proteomes" id="UP000016587"/>
    </source>
</evidence>
<dbReference type="Proteomes" id="UP000016587">
    <property type="component" value="Chromosome"/>
</dbReference>
<protein>
    <submittedName>
        <fullName evidence="1">Putative Fructose-bisphosphate aldolase</fullName>
    </submittedName>
</protein>
<gene>
    <name evidence="1" type="primary">fbaB1</name>
    <name evidence="1" type="ORF">DGI_1026</name>
</gene>
<dbReference type="RefSeq" id="WP_021759638.1">
    <property type="nucleotide sequence ID" value="NC_022444.1"/>
</dbReference>
<dbReference type="NCBIfam" id="NF005556">
    <property type="entry name" value="PRK07226.1"/>
    <property type="match status" value="1"/>
</dbReference>
<dbReference type="PANTHER" id="PTHR47916:SF1">
    <property type="entry name" value="3-HYDROXY-5-PHOSPHONOOXYPENTANE-2,4-DIONE THIOLASE"/>
    <property type="match status" value="1"/>
</dbReference>
<dbReference type="Pfam" id="PF01791">
    <property type="entry name" value="DeoC"/>
    <property type="match status" value="1"/>
</dbReference>
<reference evidence="2" key="2">
    <citation type="submission" date="2013-07" db="EMBL/GenBank/DDBJ databases">
        <authorList>
            <person name="Morais-Silva F.O."/>
            <person name="Rezende A.M."/>
            <person name="Pimentel C."/>
            <person name="Resende D.M."/>
            <person name="Santos C.I."/>
            <person name="Clemente C."/>
            <person name="de Oliveira L.M."/>
            <person name="da Silva S.M."/>
            <person name="Costa D.A."/>
            <person name="Varela-Raposo A."/>
            <person name="Horacio E.C.A."/>
            <person name="Matos M."/>
            <person name="Flores O."/>
            <person name="Ruiz J.C."/>
            <person name="Rodrigues-Pousada C."/>
        </authorList>
    </citation>
    <scope>NUCLEOTIDE SEQUENCE [LARGE SCALE GENOMIC DNA]</scope>
    <source>
        <strain evidence="2">ATCC 19364 / DSM 1382 / NCIMB 9332 / VKM B-1759</strain>
    </source>
</reference>
<dbReference type="CDD" id="cd00958">
    <property type="entry name" value="DhnA"/>
    <property type="match status" value="1"/>
</dbReference>
<name>T2GAF0_MEGG1</name>
<dbReference type="InterPro" id="IPR002915">
    <property type="entry name" value="DeoC/FbaB/LacD_aldolase"/>
</dbReference>
<dbReference type="KEGG" id="dgg:DGI_1026"/>
<accession>T2GAF0</accession>
<evidence type="ECO:0000313" key="1">
    <source>
        <dbReference type="EMBL" id="AGW12902.1"/>
    </source>
</evidence>
<dbReference type="InterPro" id="IPR013785">
    <property type="entry name" value="Aldolase_TIM"/>
</dbReference>
<dbReference type="eggNOG" id="COG1830">
    <property type="taxonomic scope" value="Bacteria"/>
</dbReference>
<dbReference type="Gene3D" id="3.20.20.70">
    <property type="entry name" value="Aldolase class I"/>
    <property type="match status" value="1"/>
</dbReference>
<organism evidence="1 2">
    <name type="scientific">Megalodesulfovibrio gigas (strain ATCC 19364 / DSM 1382 / NCIMB 9332 / VKM B-1759)</name>
    <name type="common">Desulfovibrio gigas</name>
    <dbReference type="NCBI Taxonomy" id="1121448"/>
    <lineage>
        <taxon>Bacteria</taxon>
        <taxon>Pseudomonadati</taxon>
        <taxon>Thermodesulfobacteriota</taxon>
        <taxon>Desulfovibrionia</taxon>
        <taxon>Desulfovibrionales</taxon>
        <taxon>Desulfovibrionaceae</taxon>
        <taxon>Megalodesulfovibrio</taxon>
    </lineage>
</organism>
<dbReference type="PIRSF" id="PIRSF038992">
    <property type="entry name" value="Aldolase_Ia"/>
    <property type="match status" value="1"/>
</dbReference>
<dbReference type="SUPFAM" id="SSF51569">
    <property type="entry name" value="Aldolase"/>
    <property type="match status" value="1"/>
</dbReference>
<dbReference type="SMART" id="SM01133">
    <property type="entry name" value="DeoC"/>
    <property type="match status" value="1"/>
</dbReference>
<keyword evidence="2" id="KW-1185">Reference proteome</keyword>